<keyword evidence="3" id="KW-1185">Reference proteome</keyword>
<organism evidence="2 3">
    <name type="scientific">Sciurus carolinensis</name>
    <name type="common">Eastern gray squirrel</name>
    <dbReference type="NCBI Taxonomy" id="30640"/>
    <lineage>
        <taxon>Eukaryota</taxon>
        <taxon>Metazoa</taxon>
        <taxon>Chordata</taxon>
        <taxon>Craniata</taxon>
        <taxon>Vertebrata</taxon>
        <taxon>Euteleostomi</taxon>
        <taxon>Mammalia</taxon>
        <taxon>Eutheria</taxon>
        <taxon>Euarchontoglires</taxon>
        <taxon>Glires</taxon>
        <taxon>Rodentia</taxon>
        <taxon>Sciuromorpha</taxon>
        <taxon>Sciuridae</taxon>
        <taxon>Sciurinae</taxon>
        <taxon>Sciurini</taxon>
        <taxon>Sciurus</taxon>
    </lineage>
</organism>
<evidence type="ECO:0000313" key="3">
    <source>
        <dbReference type="Proteomes" id="UP001166674"/>
    </source>
</evidence>
<dbReference type="PROSITE" id="PS51257">
    <property type="entry name" value="PROKAR_LIPOPROTEIN"/>
    <property type="match status" value="1"/>
</dbReference>
<feature type="compositionally biased region" description="Basic residues" evidence="1">
    <location>
        <begin position="40"/>
        <end position="50"/>
    </location>
</feature>
<evidence type="ECO:0000313" key="2">
    <source>
        <dbReference type="EMBL" id="MBZ3877713.1"/>
    </source>
</evidence>
<dbReference type="PANTHER" id="PTHR12430:SF1">
    <property type="entry name" value="TOMM20-LIKE PROTEIN 1"/>
    <property type="match status" value="1"/>
</dbReference>
<dbReference type="GO" id="GO:0008320">
    <property type="term" value="F:protein transmembrane transporter activity"/>
    <property type="evidence" value="ECO:0007669"/>
    <property type="project" value="TreeGrafter"/>
</dbReference>
<proteinExistence type="predicted"/>
<dbReference type="Proteomes" id="UP001166674">
    <property type="component" value="Unassembled WGS sequence"/>
</dbReference>
<comment type="caution">
    <text evidence="2">The sequence shown here is derived from an EMBL/GenBank/DDBJ whole genome shotgun (WGS) entry which is preliminary data.</text>
</comment>
<dbReference type="Pfam" id="PF02064">
    <property type="entry name" value="MAS20"/>
    <property type="match status" value="1"/>
</dbReference>
<dbReference type="GO" id="GO:0030943">
    <property type="term" value="F:mitochondrion targeting sequence binding"/>
    <property type="evidence" value="ECO:0007669"/>
    <property type="project" value="TreeGrafter"/>
</dbReference>
<dbReference type="GO" id="GO:0016031">
    <property type="term" value="P:tRNA import into mitochondrion"/>
    <property type="evidence" value="ECO:0007669"/>
    <property type="project" value="TreeGrafter"/>
</dbReference>
<dbReference type="InterPro" id="IPR002056">
    <property type="entry name" value="MAS20"/>
</dbReference>
<evidence type="ECO:0000256" key="1">
    <source>
        <dbReference type="SAM" id="MobiDB-lite"/>
    </source>
</evidence>
<name>A0AA41MT62_SCICA</name>
<dbReference type="GO" id="GO:0006605">
    <property type="term" value="P:protein targeting"/>
    <property type="evidence" value="ECO:0007669"/>
    <property type="project" value="InterPro"/>
</dbReference>
<reference evidence="2" key="1">
    <citation type="submission" date="2020-03" db="EMBL/GenBank/DDBJ databases">
        <title>Studies in the Genomics of Life Span.</title>
        <authorList>
            <person name="Glass D."/>
        </authorList>
    </citation>
    <scope>NUCLEOTIDE SEQUENCE</scope>
    <source>
        <strain evidence="2">SUZIE</strain>
        <tissue evidence="2">Muscle</tissue>
    </source>
</reference>
<accession>A0AA41MT62</accession>
<protein>
    <submittedName>
        <fullName evidence="2">TOMM20-like protein 1</fullName>
    </submittedName>
</protein>
<gene>
    <name evidence="2" type="ORF">SUZIE_144315</name>
</gene>
<dbReference type="GO" id="GO:0005742">
    <property type="term" value="C:mitochondrial outer membrane translocase complex"/>
    <property type="evidence" value="ECO:0007669"/>
    <property type="project" value="InterPro"/>
</dbReference>
<dbReference type="AlphaFoldDB" id="A0AA41MT62"/>
<dbReference type="GO" id="GO:0030150">
    <property type="term" value="P:protein import into mitochondrial matrix"/>
    <property type="evidence" value="ECO:0007669"/>
    <property type="project" value="TreeGrafter"/>
</dbReference>
<feature type="region of interest" description="Disordered" evidence="1">
    <location>
        <begin position="39"/>
        <end position="64"/>
    </location>
</feature>
<dbReference type="PANTHER" id="PTHR12430">
    <property type="entry name" value="MITOCHONDRIAL IMPORT RECEPTOR SUBUNIT TOM20"/>
    <property type="match status" value="1"/>
</dbReference>
<dbReference type="EMBL" id="JAATJV010304500">
    <property type="protein sequence ID" value="MBZ3877713.1"/>
    <property type="molecule type" value="Genomic_DNA"/>
</dbReference>
<dbReference type="GO" id="GO:0006886">
    <property type="term" value="P:intracellular protein transport"/>
    <property type="evidence" value="ECO:0007669"/>
    <property type="project" value="InterPro"/>
</dbReference>
<sequence>MPCVRPLLGLLAALAACGAVAFLCYCVYFDRKRRGDPAFKRRLRDKRRAQRPSAEERGAQVKSAGARAGAVASAGRGLCLLTKAREGRAGEHGGVIKRQL</sequence>